<name>A0ABM8M890_9GAMM</name>
<accession>A0ABM8M890</accession>
<organism evidence="2 3">
    <name type="scientific">Bathymodiolus thermophilus thioautotrophic gill symbiont</name>
    <dbReference type="NCBI Taxonomy" id="2360"/>
    <lineage>
        <taxon>Bacteria</taxon>
        <taxon>Pseudomonadati</taxon>
        <taxon>Pseudomonadota</taxon>
        <taxon>Gammaproteobacteria</taxon>
        <taxon>sulfur-oxidizing symbionts</taxon>
    </lineage>
</organism>
<feature type="non-terminal residue" evidence="2">
    <location>
        <position position="33"/>
    </location>
</feature>
<comment type="caution">
    <text evidence="2">The sequence shown here is derived from an EMBL/GenBank/DDBJ whole genome shotgun (WGS) entry which is preliminary data.</text>
</comment>
<protein>
    <submittedName>
        <fullName evidence="2">Uncharacterized protein</fullName>
    </submittedName>
</protein>
<gene>
    <name evidence="2" type="ORF">AZO1586I_780</name>
</gene>
<evidence type="ECO:0000313" key="3">
    <source>
        <dbReference type="Proteomes" id="UP000626656"/>
    </source>
</evidence>
<evidence type="ECO:0000256" key="1">
    <source>
        <dbReference type="SAM" id="MobiDB-lite"/>
    </source>
</evidence>
<dbReference type="EMBL" id="CAHJWF010000201">
    <property type="protein sequence ID" value="CAB5501267.1"/>
    <property type="molecule type" value="Genomic_DNA"/>
</dbReference>
<dbReference type="Proteomes" id="UP000626656">
    <property type="component" value="Unassembled WGS sequence"/>
</dbReference>
<keyword evidence="3" id="KW-1185">Reference proteome</keyword>
<sequence length="33" mass="3483">MTKTQLPYVFQGTSSKTLTPTPTENIAGQALAS</sequence>
<reference evidence="2 3" key="1">
    <citation type="submission" date="2020-05" db="EMBL/GenBank/DDBJ databases">
        <authorList>
            <person name="Petersen J."/>
            <person name="Sayavedra L."/>
        </authorList>
    </citation>
    <scope>NUCLEOTIDE SEQUENCE [LARGE SCALE GENOMIC DNA]</scope>
    <source>
        <strain evidence="2">B azoricus SOX ET2 1586I</strain>
    </source>
</reference>
<proteinExistence type="predicted"/>
<feature type="region of interest" description="Disordered" evidence="1">
    <location>
        <begin position="13"/>
        <end position="33"/>
    </location>
</feature>
<evidence type="ECO:0000313" key="2">
    <source>
        <dbReference type="EMBL" id="CAB5501267.1"/>
    </source>
</evidence>